<accession>A0ABP9KJH7</accession>
<proteinExistence type="predicted"/>
<dbReference type="InterPro" id="IPR016181">
    <property type="entry name" value="Acyl_CoA_acyltransferase"/>
</dbReference>
<evidence type="ECO:0000259" key="1">
    <source>
        <dbReference type="Pfam" id="PF13480"/>
    </source>
</evidence>
<dbReference type="SUPFAM" id="SSF55729">
    <property type="entry name" value="Acyl-CoA N-acyltransferases (Nat)"/>
    <property type="match status" value="1"/>
</dbReference>
<dbReference type="Gene3D" id="3.40.630.30">
    <property type="match status" value="1"/>
</dbReference>
<protein>
    <submittedName>
        <fullName evidence="2">GNAT family N-acetyltransferase</fullName>
    </submittedName>
</protein>
<dbReference type="Pfam" id="PF13480">
    <property type="entry name" value="Acetyltransf_6"/>
    <property type="match status" value="1"/>
</dbReference>
<evidence type="ECO:0000313" key="2">
    <source>
        <dbReference type="EMBL" id="GAA5057375.1"/>
    </source>
</evidence>
<evidence type="ECO:0000313" key="3">
    <source>
        <dbReference type="Proteomes" id="UP001500518"/>
    </source>
</evidence>
<feature type="domain" description="BioF2-like acetyltransferase" evidence="1">
    <location>
        <begin position="165"/>
        <end position="291"/>
    </location>
</feature>
<reference evidence="3" key="1">
    <citation type="journal article" date="2019" name="Int. J. Syst. Evol. Microbiol.">
        <title>The Global Catalogue of Microorganisms (GCM) 10K type strain sequencing project: providing services to taxonomists for standard genome sequencing and annotation.</title>
        <authorList>
            <consortium name="The Broad Institute Genomics Platform"/>
            <consortium name="The Broad Institute Genome Sequencing Center for Infectious Disease"/>
            <person name="Wu L."/>
            <person name="Ma J."/>
        </authorList>
    </citation>
    <scope>NUCLEOTIDE SEQUENCE [LARGE SCALE GENOMIC DNA]</scope>
    <source>
        <strain evidence="3">JCM 18014</strain>
    </source>
</reference>
<dbReference type="EMBL" id="BAABHV010000017">
    <property type="protein sequence ID" value="GAA5057375.1"/>
    <property type="molecule type" value="Genomic_DNA"/>
</dbReference>
<sequence>MRFSVTAISYHDTINDLQGLDWSDAGPFARPEWFALLEKGGLKPVLATARLDEEGITLPLRRGKHGLEALTNWYAFTWSDLRTRGTVGASLLQDLAADLARITHRVTLTKVPEEQDTLLRLSRAFRSARWLVIEEPCDTNHVLEVAGRSFAEYLAARPGHLRTTLKRKGKKVDVTLSTHLDAADWAAYEDIYAASWKPEEGNPDLLRAFAQGESDAGRFRFAIARKDGEPVAAQFWTVDGDTAYIHKLAHRRGEDRLSPGTTLTAALFERVIDIDGVAHVDFGTGDDPYKRDWMEKVRTRWKLTCLRPANPRNWSVMARHVLRKLVQVASDG</sequence>
<dbReference type="Proteomes" id="UP001500518">
    <property type="component" value="Unassembled WGS sequence"/>
</dbReference>
<keyword evidence="3" id="KW-1185">Reference proteome</keyword>
<dbReference type="RefSeq" id="WP_346033187.1">
    <property type="nucleotide sequence ID" value="NZ_BAABHV010000017.1"/>
</dbReference>
<gene>
    <name evidence="2" type="ORF">GCM10023208_22770</name>
</gene>
<comment type="caution">
    <text evidence="2">The sequence shown here is derived from an EMBL/GenBank/DDBJ whole genome shotgun (WGS) entry which is preliminary data.</text>
</comment>
<dbReference type="InterPro" id="IPR038740">
    <property type="entry name" value="BioF2-like_GNAT_dom"/>
</dbReference>
<name>A0ABP9KJH7_9SPHN</name>
<organism evidence="2 3">
    <name type="scientific">Erythrobacter westpacificensis</name>
    <dbReference type="NCBI Taxonomy" id="1055231"/>
    <lineage>
        <taxon>Bacteria</taxon>
        <taxon>Pseudomonadati</taxon>
        <taxon>Pseudomonadota</taxon>
        <taxon>Alphaproteobacteria</taxon>
        <taxon>Sphingomonadales</taxon>
        <taxon>Erythrobacteraceae</taxon>
        <taxon>Erythrobacter/Porphyrobacter group</taxon>
        <taxon>Erythrobacter</taxon>
    </lineage>
</organism>